<gene>
    <name evidence="2" type="ORF">PAXRUDRAFT_314862</name>
</gene>
<name>A0A0D0C6D3_9AGAM</name>
<dbReference type="HOGENOM" id="CLU_2292554_0_0_1"/>
<evidence type="ECO:0000256" key="1">
    <source>
        <dbReference type="SAM" id="MobiDB-lite"/>
    </source>
</evidence>
<organism evidence="2 3">
    <name type="scientific">Paxillus rubicundulus Ve08.2h10</name>
    <dbReference type="NCBI Taxonomy" id="930991"/>
    <lineage>
        <taxon>Eukaryota</taxon>
        <taxon>Fungi</taxon>
        <taxon>Dikarya</taxon>
        <taxon>Basidiomycota</taxon>
        <taxon>Agaricomycotina</taxon>
        <taxon>Agaricomycetes</taxon>
        <taxon>Agaricomycetidae</taxon>
        <taxon>Boletales</taxon>
        <taxon>Paxilineae</taxon>
        <taxon>Paxillaceae</taxon>
        <taxon>Paxillus</taxon>
    </lineage>
</organism>
<sequence>MSHEPEVRHTDANHAESPRQSSTLKGCRQRGGRQGTTACCQLHGKLCHSPGVSHDFPFQLVRIRQQHLRGIQYRDDMVVGRSVSRGGSFQETMYQILNPFL</sequence>
<proteinExistence type="predicted"/>
<feature type="compositionally biased region" description="Basic and acidic residues" evidence="1">
    <location>
        <begin position="1"/>
        <end position="17"/>
    </location>
</feature>
<dbReference type="AlphaFoldDB" id="A0A0D0C6D3"/>
<reference evidence="2 3" key="1">
    <citation type="submission" date="2014-04" db="EMBL/GenBank/DDBJ databases">
        <authorList>
            <consortium name="DOE Joint Genome Institute"/>
            <person name="Kuo A."/>
            <person name="Kohler A."/>
            <person name="Jargeat P."/>
            <person name="Nagy L.G."/>
            <person name="Floudas D."/>
            <person name="Copeland A."/>
            <person name="Barry K.W."/>
            <person name="Cichocki N."/>
            <person name="Veneault-Fourrey C."/>
            <person name="LaButti K."/>
            <person name="Lindquist E.A."/>
            <person name="Lipzen A."/>
            <person name="Lundell T."/>
            <person name="Morin E."/>
            <person name="Murat C."/>
            <person name="Sun H."/>
            <person name="Tunlid A."/>
            <person name="Henrissat B."/>
            <person name="Grigoriev I.V."/>
            <person name="Hibbett D.S."/>
            <person name="Martin F."/>
            <person name="Nordberg H.P."/>
            <person name="Cantor M.N."/>
            <person name="Hua S.X."/>
        </authorList>
    </citation>
    <scope>NUCLEOTIDE SEQUENCE [LARGE SCALE GENOMIC DNA]</scope>
    <source>
        <strain evidence="2 3">Ve08.2h10</strain>
    </source>
</reference>
<evidence type="ECO:0000313" key="2">
    <source>
        <dbReference type="EMBL" id="KIK78672.1"/>
    </source>
</evidence>
<evidence type="ECO:0000313" key="3">
    <source>
        <dbReference type="Proteomes" id="UP000054538"/>
    </source>
</evidence>
<dbReference type="Proteomes" id="UP000054538">
    <property type="component" value="Unassembled WGS sequence"/>
</dbReference>
<keyword evidence="3" id="KW-1185">Reference proteome</keyword>
<reference evidence="3" key="2">
    <citation type="submission" date="2015-01" db="EMBL/GenBank/DDBJ databases">
        <title>Evolutionary Origins and Diversification of the Mycorrhizal Mutualists.</title>
        <authorList>
            <consortium name="DOE Joint Genome Institute"/>
            <consortium name="Mycorrhizal Genomics Consortium"/>
            <person name="Kohler A."/>
            <person name="Kuo A."/>
            <person name="Nagy L.G."/>
            <person name="Floudas D."/>
            <person name="Copeland A."/>
            <person name="Barry K.W."/>
            <person name="Cichocki N."/>
            <person name="Veneault-Fourrey C."/>
            <person name="LaButti K."/>
            <person name="Lindquist E.A."/>
            <person name="Lipzen A."/>
            <person name="Lundell T."/>
            <person name="Morin E."/>
            <person name="Murat C."/>
            <person name="Riley R."/>
            <person name="Ohm R."/>
            <person name="Sun H."/>
            <person name="Tunlid A."/>
            <person name="Henrissat B."/>
            <person name="Grigoriev I.V."/>
            <person name="Hibbett D.S."/>
            <person name="Martin F."/>
        </authorList>
    </citation>
    <scope>NUCLEOTIDE SEQUENCE [LARGE SCALE GENOMIC DNA]</scope>
    <source>
        <strain evidence="3">Ve08.2h10</strain>
    </source>
</reference>
<protein>
    <submittedName>
        <fullName evidence="2">Uncharacterized protein</fullName>
    </submittedName>
</protein>
<feature type="region of interest" description="Disordered" evidence="1">
    <location>
        <begin position="1"/>
        <end position="35"/>
    </location>
</feature>
<accession>A0A0D0C6D3</accession>
<dbReference type="EMBL" id="KN826514">
    <property type="protein sequence ID" value="KIK78672.1"/>
    <property type="molecule type" value="Genomic_DNA"/>
</dbReference>
<dbReference type="InParanoid" id="A0A0D0C6D3"/>